<evidence type="ECO:0000313" key="2">
    <source>
        <dbReference type="Proteomes" id="UP000004703"/>
    </source>
</evidence>
<reference evidence="1 2" key="1">
    <citation type="submission" date="2008-01" db="EMBL/GenBank/DDBJ databases">
        <authorList>
            <person name="Wagner-Dobler I."/>
            <person name="Ferriera S."/>
            <person name="Johnson J."/>
            <person name="Kravitz S."/>
            <person name="Beeson K."/>
            <person name="Sutton G."/>
            <person name="Rogers Y.-H."/>
            <person name="Friedman R."/>
            <person name="Frazier M."/>
            <person name="Venter J.C."/>
        </authorList>
    </citation>
    <scope>NUCLEOTIDE SEQUENCE [LARGE SCALE GENOMIC DNA]</scope>
    <source>
        <strain evidence="2">DSM 17067 / NCIMB 14079 / DFL-11</strain>
    </source>
</reference>
<evidence type="ECO:0008006" key="3">
    <source>
        <dbReference type="Google" id="ProtNLM"/>
    </source>
</evidence>
<dbReference type="EMBL" id="ACCU02000003">
    <property type="protein sequence ID" value="EEE44589.2"/>
    <property type="molecule type" value="Genomic_DNA"/>
</dbReference>
<dbReference type="Proteomes" id="UP000004703">
    <property type="component" value="Chromosome"/>
</dbReference>
<organism evidence="1 2">
    <name type="scientific">Roseibium alexandrii (strain DSM 17067 / NCIMB 14079 / DFL-11)</name>
    <name type="common">Labrenzia alexandrii</name>
    <dbReference type="NCBI Taxonomy" id="244592"/>
    <lineage>
        <taxon>Bacteria</taxon>
        <taxon>Pseudomonadati</taxon>
        <taxon>Pseudomonadota</taxon>
        <taxon>Alphaproteobacteria</taxon>
        <taxon>Hyphomicrobiales</taxon>
        <taxon>Stappiaceae</taxon>
        <taxon>Roseibium</taxon>
    </lineage>
</organism>
<comment type="caution">
    <text evidence="1">The sequence shown here is derived from an EMBL/GenBank/DDBJ whole genome shotgun (WGS) entry which is preliminary data.</text>
</comment>
<evidence type="ECO:0000313" key="1">
    <source>
        <dbReference type="EMBL" id="EEE44589.2"/>
    </source>
</evidence>
<dbReference type="Pfam" id="PF17419">
    <property type="entry name" value="MauJ"/>
    <property type="match status" value="1"/>
</dbReference>
<accession>A0A5E8GXF0</accession>
<name>A0A5E8GXF0_ROSAD</name>
<sequence length="268" mass="30789">MERWAVANISIAGAWPGSDTIIPHMGRDFHIIAQTGDFFPAVAVELTTHKDEYEEGYTLLARFLSALAWAQENSPFSIFSFSGGSRGPSPLSGFSRNSQHFTSYYADGSFPRRQLRDVNREWRFVFALWREGLWLSRYSNRFACLTFYKMIENCFAPFPKKESKTVVIEARDAIIKSAVEEIEKVPQLAQMAGKSMNTIREVDANVGRFLRKHIRHPAAHASSEFAESDPDDWERERHYYYALEAVKVIAMYLVQKEKGVPAPRDMWM</sequence>
<dbReference type="AlphaFoldDB" id="A0A5E8GXF0"/>
<dbReference type="RefSeq" id="WP_040451803.1">
    <property type="nucleotide sequence ID" value="NZ_CM011002.1"/>
</dbReference>
<dbReference type="InterPro" id="IPR035383">
    <property type="entry name" value="MauJ"/>
</dbReference>
<protein>
    <recommendedName>
        <fullName evidence="3">ApeA N-terminal domain-containing protein</fullName>
    </recommendedName>
</protein>
<reference evidence="1 2" key="2">
    <citation type="submission" date="2013-04" db="EMBL/GenBank/DDBJ databases">
        <authorList>
            <person name="Fiebig A."/>
            <person name="Pradella S."/>
            <person name="Wagner-Doebler I."/>
        </authorList>
    </citation>
    <scope>NUCLEOTIDE SEQUENCE [LARGE SCALE GENOMIC DNA]</scope>
    <source>
        <strain evidence="2">DSM 17067 / NCIMB 14079 / DFL-11</strain>
    </source>
</reference>
<gene>
    <name evidence="1" type="ORF">SADFL11_1877</name>
</gene>
<proteinExistence type="predicted"/>